<dbReference type="Pfam" id="PF00498">
    <property type="entry name" value="FHA"/>
    <property type="match status" value="1"/>
</dbReference>
<keyword evidence="3" id="KW-1185">Reference proteome</keyword>
<dbReference type="Proteomes" id="UP000183994">
    <property type="component" value="Unassembled WGS sequence"/>
</dbReference>
<evidence type="ECO:0000313" key="3">
    <source>
        <dbReference type="Proteomes" id="UP000183994"/>
    </source>
</evidence>
<organism evidence="2 3">
    <name type="scientific">Desulfatibacillum alkenivorans DSM 16219</name>
    <dbReference type="NCBI Taxonomy" id="1121393"/>
    <lineage>
        <taxon>Bacteria</taxon>
        <taxon>Pseudomonadati</taxon>
        <taxon>Thermodesulfobacteriota</taxon>
        <taxon>Desulfobacteria</taxon>
        <taxon>Desulfobacterales</taxon>
        <taxon>Desulfatibacillaceae</taxon>
        <taxon>Desulfatibacillum</taxon>
    </lineage>
</organism>
<dbReference type="InterPro" id="IPR008984">
    <property type="entry name" value="SMAD_FHA_dom_sf"/>
</dbReference>
<dbReference type="SUPFAM" id="SSF49879">
    <property type="entry name" value="SMAD/FHA domain"/>
    <property type="match status" value="2"/>
</dbReference>
<dbReference type="STRING" id="1121393.SAMN02745216_04205"/>
<sequence length="236" mass="25056">MPTLTLKFKDNIIAEYPVKTGQSLTIGRLSDNNVVVENLAVSGHHAKLDSVGDGYLLTDLQSKNHTFVNAQMITSHWLKHGDVVTVGKHTLLFTDQEGAAKVPEGAGGDMDKTMVMDTSDHRQMVAKSAPAESAAAPATAMLSYLSGGEGEIPLSKKLFKIGKAAANDIVVGGLLMGQTAATISQRPNGYFIAFVGGRVKPKVNGEVVKDTVKLNDFDTIEVGSAKMQFLAGKSKK</sequence>
<dbReference type="InterPro" id="IPR000253">
    <property type="entry name" value="FHA_dom"/>
</dbReference>
<dbReference type="Gene3D" id="2.60.200.20">
    <property type="match status" value="2"/>
</dbReference>
<protein>
    <submittedName>
        <fullName evidence="2">FHA domain-containing protein</fullName>
    </submittedName>
</protein>
<dbReference type="SMART" id="SM00240">
    <property type="entry name" value="FHA"/>
    <property type="match status" value="1"/>
</dbReference>
<accession>A0A1M6VXD9</accession>
<reference evidence="3" key="1">
    <citation type="submission" date="2016-11" db="EMBL/GenBank/DDBJ databases">
        <authorList>
            <person name="Varghese N."/>
            <person name="Submissions S."/>
        </authorList>
    </citation>
    <scope>NUCLEOTIDE SEQUENCE [LARGE SCALE GENOMIC DNA]</scope>
    <source>
        <strain evidence="3">DSM 16219</strain>
    </source>
</reference>
<dbReference type="RefSeq" id="WP_073478231.1">
    <property type="nucleotide sequence ID" value="NZ_FQZU01000036.1"/>
</dbReference>
<dbReference type="OrthoDB" id="7869657at2"/>
<gene>
    <name evidence="2" type="ORF">SAMN02745216_04205</name>
</gene>
<proteinExistence type="predicted"/>
<feature type="domain" description="FHA" evidence="1">
    <location>
        <begin position="24"/>
        <end position="73"/>
    </location>
</feature>
<dbReference type="AlphaFoldDB" id="A0A1M6VXD9"/>
<dbReference type="EMBL" id="FQZU01000036">
    <property type="protein sequence ID" value="SHK86119.1"/>
    <property type="molecule type" value="Genomic_DNA"/>
</dbReference>
<evidence type="ECO:0000259" key="1">
    <source>
        <dbReference type="PROSITE" id="PS50006"/>
    </source>
</evidence>
<evidence type="ECO:0000313" key="2">
    <source>
        <dbReference type="EMBL" id="SHK86119.1"/>
    </source>
</evidence>
<dbReference type="PROSITE" id="PS50006">
    <property type="entry name" value="FHA_DOMAIN"/>
    <property type="match status" value="1"/>
</dbReference>
<dbReference type="CDD" id="cd00060">
    <property type="entry name" value="FHA"/>
    <property type="match status" value="2"/>
</dbReference>
<name>A0A1M6VXD9_9BACT</name>